<evidence type="ECO:0000313" key="2">
    <source>
        <dbReference type="EMBL" id="VEN36327.1"/>
    </source>
</evidence>
<evidence type="ECO:0000259" key="1">
    <source>
        <dbReference type="Pfam" id="PF00536"/>
    </source>
</evidence>
<dbReference type="AlphaFoldDB" id="A0A653BL52"/>
<dbReference type="PANTHER" id="PTHR12776">
    <property type="entry name" value="KAZRIN-RELATED"/>
    <property type="match status" value="1"/>
</dbReference>
<sequence length="46" mass="5534">MVDARMLEHLSKKELEKYLGVTRKFHQASIVHGIHLLRIMKYDRQI</sequence>
<dbReference type="PANTHER" id="PTHR12776:SF1">
    <property type="entry name" value="KAZRIN"/>
    <property type="match status" value="1"/>
</dbReference>
<dbReference type="InterPro" id="IPR037614">
    <property type="entry name" value="Kazrin"/>
</dbReference>
<dbReference type="Gene3D" id="1.10.150.50">
    <property type="entry name" value="Transcription Factor, Ets-1"/>
    <property type="match status" value="1"/>
</dbReference>
<feature type="domain" description="SAM" evidence="1">
    <location>
        <begin position="1"/>
        <end position="38"/>
    </location>
</feature>
<dbReference type="InterPro" id="IPR013761">
    <property type="entry name" value="SAM/pointed_sf"/>
</dbReference>
<dbReference type="OrthoDB" id="6430345at2759"/>
<dbReference type="Pfam" id="PF00536">
    <property type="entry name" value="SAM_1"/>
    <property type="match status" value="1"/>
</dbReference>
<dbReference type="InterPro" id="IPR001660">
    <property type="entry name" value="SAM"/>
</dbReference>
<keyword evidence="3" id="KW-1185">Reference proteome</keyword>
<proteinExistence type="predicted"/>
<organism evidence="2 3">
    <name type="scientific">Callosobruchus maculatus</name>
    <name type="common">Southern cowpea weevil</name>
    <name type="synonym">Pulse bruchid</name>
    <dbReference type="NCBI Taxonomy" id="64391"/>
    <lineage>
        <taxon>Eukaryota</taxon>
        <taxon>Metazoa</taxon>
        <taxon>Ecdysozoa</taxon>
        <taxon>Arthropoda</taxon>
        <taxon>Hexapoda</taxon>
        <taxon>Insecta</taxon>
        <taxon>Pterygota</taxon>
        <taxon>Neoptera</taxon>
        <taxon>Endopterygota</taxon>
        <taxon>Coleoptera</taxon>
        <taxon>Polyphaga</taxon>
        <taxon>Cucujiformia</taxon>
        <taxon>Chrysomeloidea</taxon>
        <taxon>Chrysomelidae</taxon>
        <taxon>Bruchinae</taxon>
        <taxon>Bruchini</taxon>
        <taxon>Callosobruchus</taxon>
    </lineage>
</organism>
<dbReference type="Proteomes" id="UP000410492">
    <property type="component" value="Unassembled WGS sequence"/>
</dbReference>
<evidence type="ECO:0000313" key="3">
    <source>
        <dbReference type="Proteomes" id="UP000410492"/>
    </source>
</evidence>
<protein>
    <recommendedName>
        <fullName evidence="1">SAM domain-containing protein</fullName>
    </recommendedName>
</protein>
<accession>A0A653BL52</accession>
<reference evidence="2 3" key="1">
    <citation type="submission" date="2019-01" db="EMBL/GenBank/DDBJ databases">
        <authorList>
            <person name="Sayadi A."/>
        </authorList>
    </citation>
    <scope>NUCLEOTIDE SEQUENCE [LARGE SCALE GENOMIC DNA]</scope>
</reference>
<dbReference type="SUPFAM" id="SSF47769">
    <property type="entry name" value="SAM/Pointed domain"/>
    <property type="match status" value="1"/>
</dbReference>
<dbReference type="EMBL" id="CAACVG010002318">
    <property type="protein sequence ID" value="VEN36327.1"/>
    <property type="molecule type" value="Genomic_DNA"/>
</dbReference>
<name>A0A653BL52_CALMS</name>
<gene>
    <name evidence="2" type="ORF">CALMAC_LOCUS1980</name>
</gene>